<proteinExistence type="predicted"/>
<dbReference type="SUPFAM" id="SSF57667">
    <property type="entry name" value="beta-beta-alpha zinc fingers"/>
    <property type="match status" value="1"/>
</dbReference>
<reference evidence="7" key="1">
    <citation type="submission" date="2021-01" db="EMBL/GenBank/DDBJ databases">
        <authorList>
            <person name="Corre E."/>
            <person name="Pelletier E."/>
            <person name="Niang G."/>
            <person name="Scheremetjew M."/>
            <person name="Finn R."/>
            <person name="Kale V."/>
            <person name="Holt S."/>
            <person name="Cochrane G."/>
            <person name="Meng A."/>
            <person name="Brown T."/>
            <person name="Cohen L."/>
        </authorList>
    </citation>
    <scope>NUCLEOTIDE SEQUENCE</scope>
    <source>
        <strain evidence="7">SAG 36.94</strain>
    </source>
</reference>
<dbReference type="GO" id="GO:0008270">
    <property type="term" value="F:zinc ion binding"/>
    <property type="evidence" value="ECO:0007669"/>
    <property type="project" value="UniProtKB-KW"/>
</dbReference>
<keyword evidence="3 5" id="KW-0863">Zinc-finger</keyword>
<evidence type="ECO:0000256" key="1">
    <source>
        <dbReference type="ARBA" id="ARBA00022723"/>
    </source>
</evidence>
<keyword evidence="1" id="KW-0479">Metal-binding</keyword>
<name>A0A7S1THQ1_9RHOD</name>
<keyword evidence="4" id="KW-0862">Zinc</keyword>
<dbReference type="SMART" id="SM00355">
    <property type="entry name" value="ZnF_C2H2"/>
    <property type="match status" value="1"/>
</dbReference>
<dbReference type="Gene3D" id="3.30.160.60">
    <property type="entry name" value="Classic Zinc Finger"/>
    <property type="match status" value="1"/>
</dbReference>
<dbReference type="PROSITE" id="PS00028">
    <property type="entry name" value="ZINC_FINGER_C2H2_1"/>
    <property type="match status" value="1"/>
</dbReference>
<dbReference type="PROSITE" id="PS50157">
    <property type="entry name" value="ZINC_FINGER_C2H2_2"/>
    <property type="match status" value="1"/>
</dbReference>
<keyword evidence="2" id="KW-0677">Repeat</keyword>
<feature type="domain" description="C2H2-type" evidence="6">
    <location>
        <begin position="96"/>
        <end position="123"/>
    </location>
</feature>
<evidence type="ECO:0000313" key="7">
    <source>
        <dbReference type="EMBL" id="CAD9236999.1"/>
    </source>
</evidence>
<dbReference type="FunFam" id="3.30.160.60:FF:000110">
    <property type="entry name" value="Zinc finger protein-like"/>
    <property type="match status" value="1"/>
</dbReference>
<evidence type="ECO:0000259" key="6">
    <source>
        <dbReference type="PROSITE" id="PS50157"/>
    </source>
</evidence>
<protein>
    <recommendedName>
        <fullName evidence="6">C2H2-type domain-containing protein</fullName>
    </recommendedName>
</protein>
<organism evidence="7">
    <name type="scientific">Compsopogon caeruleus</name>
    <dbReference type="NCBI Taxonomy" id="31354"/>
    <lineage>
        <taxon>Eukaryota</taxon>
        <taxon>Rhodophyta</taxon>
        <taxon>Compsopogonophyceae</taxon>
        <taxon>Compsopogonales</taxon>
        <taxon>Compsopogonaceae</taxon>
        <taxon>Compsopogon</taxon>
    </lineage>
</organism>
<dbReference type="EMBL" id="HBGH01016457">
    <property type="protein sequence ID" value="CAD9236999.1"/>
    <property type="molecule type" value="Transcribed_RNA"/>
</dbReference>
<evidence type="ECO:0000256" key="2">
    <source>
        <dbReference type="ARBA" id="ARBA00022737"/>
    </source>
</evidence>
<evidence type="ECO:0000256" key="4">
    <source>
        <dbReference type="ARBA" id="ARBA00022833"/>
    </source>
</evidence>
<evidence type="ECO:0000256" key="3">
    <source>
        <dbReference type="ARBA" id="ARBA00022771"/>
    </source>
</evidence>
<dbReference type="AlphaFoldDB" id="A0A7S1THQ1"/>
<dbReference type="InterPro" id="IPR036236">
    <property type="entry name" value="Znf_C2H2_sf"/>
</dbReference>
<dbReference type="InterPro" id="IPR013087">
    <property type="entry name" value="Znf_C2H2_type"/>
</dbReference>
<accession>A0A7S1THQ1</accession>
<gene>
    <name evidence="7" type="ORF">CCAE0312_LOCUS9096</name>
</gene>
<evidence type="ECO:0000256" key="5">
    <source>
        <dbReference type="PROSITE-ProRule" id="PRU00042"/>
    </source>
</evidence>
<sequence length="150" mass="17227">MNRKQVDDMSQIDDVCRLLLAEPIGFCSWEEEICGFSGRRRDEELVGERSSHSSPAQGTTFTVGDEIVPELQVSCRAESEAGPELQIGRIAKRREYPCEVCGRVFSWRQNRNTHMRLHTNFSPHICSCGRKFKWCSSLKAHRERCNEPLP</sequence>